<sequence>MLDRPFRFLCRLLATTVVASTVGLHGAELQLELSSERGFYPEATESEIFVAARILPPPAPANARPAPRNLALVLDVSGSMAGEPIQALRTATLATLDRLQDHETLAVVAFGSEVSTPLPATRVDQARTQTDALTQLEPAGGAALYDALNQGAAQLRRFATPTTRDELILLVDGPPTRGPREADDFLRLASALAREGIRLTTIGLGADFDEDLLAALARTGGGRFLYAPTPADLQSTLAQAVTTSTATAPVARDLTLTLTFKPYFNTLNPHGRIPAESTPTQLTYSLPDLAPGQPVALLASATIWNAYAAVGHQPAAVTAQLTWRDLNAPADAPARTTSADLDLRFSADARTVKESTHDETFRLAVDTLITDGLQDAIGHIDDGDFNRAQRTLRRTRTRVHDLAVTREDDAIAARLVALDTYLAEVAARGLNQLDRKILRSGLSNAFAPPAADDDNEDAPR</sequence>
<dbReference type="InterPro" id="IPR036465">
    <property type="entry name" value="vWFA_dom_sf"/>
</dbReference>
<dbReference type="InterPro" id="IPR002035">
    <property type="entry name" value="VWF_A"/>
</dbReference>
<evidence type="ECO:0000313" key="3">
    <source>
        <dbReference type="Proteomes" id="UP000738431"/>
    </source>
</evidence>
<organism evidence="2 3">
    <name type="scientific">Actomonas aquatica</name>
    <dbReference type="NCBI Taxonomy" id="2866162"/>
    <lineage>
        <taxon>Bacteria</taxon>
        <taxon>Pseudomonadati</taxon>
        <taxon>Verrucomicrobiota</taxon>
        <taxon>Opitutia</taxon>
        <taxon>Opitutales</taxon>
        <taxon>Opitutaceae</taxon>
        <taxon>Actomonas</taxon>
    </lineage>
</organism>
<dbReference type="InterPro" id="IPR051266">
    <property type="entry name" value="CLCR"/>
</dbReference>
<dbReference type="PANTHER" id="PTHR10579:SF43">
    <property type="entry name" value="ZINC FINGER (C3HC4-TYPE RING FINGER) FAMILY PROTEIN"/>
    <property type="match status" value="1"/>
</dbReference>
<dbReference type="Pfam" id="PF13768">
    <property type="entry name" value="VWA_3"/>
    <property type="match status" value="1"/>
</dbReference>
<dbReference type="Proteomes" id="UP000738431">
    <property type="component" value="Chromosome"/>
</dbReference>
<reference evidence="2 3" key="2">
    <citation type="submission" date="2023-12" db="EMBL/GenBank/DDBJ databases">
        <title>Description of an unclassified Opitutus bacterium of Verrucomicrobiota.</title>
        <authorList>
            <person name="Zhang D.-F."/>
        </authorList>
    </citation>
    <scope>NUCLEOTIDE SEQUENCE [LARGE SCALE GENOMIC DNA]</scope>
    <source>
        <strain evidence="2 3">WL0086</strain>
    </source>
</reference>
<protein>
    <submittedName>
        <fullName evidence="2">VWA domain-containing protein</fullName>
    </submittedName>
</protein>
<keyword evidence="3" id="KW-1185">Reference proteome</keyword>
<dbReference type="EMBL" id="CP139781">
    <property type="protein sequence ID" value="WRQ85675.1"/>
    <property type="molecule type" value="Genomic_DNA"/>
</dbReference>
<dbReference type="SMART" id="SM00327">
    <property type="entry name" value="VWA"/>
    <property type="match status" value="1"/>
</dbReference>
<evidence type="ECO:0000313" key="2">
    <source>
        <dbReference type="EMBL" id="WRQ85675.1"/>
    </source>
</evidence>
<evidence type="ECO:0000259" key="1">
    <source>
        <dbReference type="PROSITE" id="PS50234"/>
    </source>
</evidence>
<reference evidence="2 3" key="1">
    <citation type="submission" date="2021-08" db="EMBL/GenBank/DDBJ databases">
        <authorList>
            <person name="Zhang D."/>
            <person name="Zhang A."/>
            <person name="Wang L."/>
        </authorList>
    </citation>
    <scope>NUCLEOTIDE SEQUENCE [LARGE SCALE GENOMIC DNA]</scope>
    <source>
        <strain evidence="2 3">WL0086</strain>
    </source>
</reference>
<dbReference type="PANTHER" id="PTHR10579">
    <property type="entry name" value="CALCIUM-ACTIVATED CHLORIDE CHANNEL REGULATOR"/>
    <property type="match status" value="1"/>
</dbReference>
<dbReference type="SUPFAM" id="SSF53300">
    <property type="entry name" value="vWA-like"/>
    <property type="match status" value="1"/>
</dbReference>
<feature type="domain" description="VWFA" evidence="1">
    <location>
        <begin position="69"/>
        <end position="241"/>
    </location>
</feature>
<name>A0ABZ1C294_9BACT</name>
<accession>A0ABZ1C294</accession>
<dbReference type="RefSeq" id="WP_221032784.1">
    <property type="nucleotide sequence ID" value="NZ_CP139781.1"/>
</dbReference>
<proteinExistence type="predicted"/>
<dbReference type="PROSITE" id="PS50234">
    <property type="entry name" value="VWFA"/>
    <property type="match status" value="1"/>
</dbReference>
<dbReference type="Gene3D" id="3.40.50.410">
    <property type="entry name" value="von Willebrand factor, type A domain"/>
    <property type="match status" value="1"/>
</dbReference>
<gene>
    <name evidence="2" type="ORF">K1X11_012755</name>
</gene>